<dbReference type="SMART" id="SM00220">
    <property type="entry name" value="S_TKc"/>
    <property type="match status" value="1"/>
</dbReference>
<dbReference type="Pfam" id="PF00069">
    <property type="entry name" value="Pkinase"/>
    <property type="match status" value="1"/>
</dbReference>
<dbReference type="PANTHER" id="PTHR47634">
    <property type="entry name" value="PROTEIN KINASE DOMAIN-CONTAINING PROTEIN-RELATED"/>
    <property type="match status" value="1"/>
</dbReference>
<dbReference type="Gene3D" id="1.10.510.10">
    <property type="entry name" value="Transferase(Phosphotransferase) domain 1"/>
    <property type="match status" value="1"/>
</dbReference>
<dbReference type="PROSITE" id="PS00109">
    <property type="entry name" value="PROTEIN_KINASE_TYR"/>
    <property type="match status" value="1"/>
</dbReference>
<comment type="subunit">
    <text evidence="2">Component of the EKC/KEOPS complex composed of at least BUD32, CGI121, GON7, KAE1 and PCC1; the whole complex dimerizes.</text>
</comment>
<reference evidence="18" key="2">
    <citation type="submission" date="2020-04" db="EMBL/GenBank/DDBJ databases">
        <authorList>
            <consortium name="NCBI Genome Project"/>
        </authorList>
    </citation>
    <scope>NUCLEOTIDE SEQUENCE</scope>
    <source>
        <strain evidence="18">CBS 304.34</strain>
    </source>
</reference>
<dbReference type="EMBL" id="MU003696">
    <property type="protein sequence ID" value="KAF2813565.1"/>
    <property type="molecule type" value="Genomic_DNA"/>
</dbReference>
<evidence type="ECO:0000313" key="17">
    <source>
        <dbReference type="Proteomes" id="UP000504636"/>
    </source>
</evidence>
<evidence type="ECO:0000256" key="2">
    <source>
        <dbReference type="ARBA" id="ARBA00011534"/>
    </source>
</evidence>
<comment type="function">
    <text evidence="1">Component of the EKC/KEOPS complex that is required for the formation of a threonylcarbamoyl group on adenosine at position 37 (t(6)A37) in tRNAs that read codons beginning with adenine. The complex is probably involved in the transfer of the threonylcarbamoyl moiety of threonylcarbamoyl-AMP (TC-AMP) to the N6 group of A37. BUD32 has ATPase activity in the context of the EKC/KEOPS complex and likely plays a supporting role to the catalytic subunit KAE1. The EKC/KEOPS complex also promotes both telomere uncapping and telomere elongation. The complex is required for efficient recruitment of transcriptional coactivators.</text>
</comment>
<keyword evidence="7" id="KW-0808">Transferase</keyword>
<reference evidence="16 18" key="1">
    <citation type="journal article" date="2020" name="Stud. Mycol.">
        <title>101 Dothideomycetes genomes: a test case for predicting lifestyles and emergence of pathogens.</title>
        <authorList>
            <person name="Haridas S."/>
            <person name="Albert R."/>
            <person name="Binder M."/>
            <person name="Bloem J."/>
            <person name="Labutti K."/>
            <person name="Salamov A."/>
            <person name="Andreopoulos B."/>
            <person name="Baker S."/>
            <person name="Barry K."/>
            <person name="Bills G."/>
            <person name="Bluhm B."/>
            <person name="Cannon C."/>
            <person name="Castanera R."/>
            <person name="Culley D."/>
            <person name="Daum C."/>
            <person name="Ezra D."/>
            <person name="Gonzalez J."/>
            <person name="Henrissat B."/>
            <person name="Kuo A."/>
            <person name="Liang C."/>
            <person name="Lipzen A."/>
            <person name="Lutzoni F."/>
            <person name="Magnuson J."/>
            <person name="Mondo S."/>
            <person name="Nolan M."/>
            <person name="Ohm R."/>
            <person name="Pangilinan J."/>
            <person name="Park H.-J."/>
            <person name="Ramirez L."/>
            <person name="Alfaro M."/>
            <person name="Sun H."/>
            <person name="Tritt A."/>
            <person name="Yoshinaga Y."/>
            <person name="Zwiers L.-H."/>
            <person name="Turgeon B."/>
            <person name="Goodwin S."/>
            <person name="Spatafora J."/>
            <person name="Crous P."/>
            <person name="Grigoriev I."/>
        </authorList>
    </citation>
    <scope>NUCLEOTIDE SEQUENCE</scope>
    <source>
        <strain evidence="16 18">CBS 304.34</strain>
    </source>
</reference>
<dbReference type="GO" id="GO:0004674">
    <property type="term" value="F:protein serine/threonine kinase activity"/>
    <property type="evidence" value="ECO:0007669"/>
    <property type="project" value="UniProtKB-KW"/>
</dbReference>
<dbReference type="RefSeq" id="XP_033580529.1">
    <property type="nucleotide sequence ID" value="XM_033715236.1"/>
</dbReference>
<keyword evidence="17" id="KW-1185">Reference proteome</keyword>
<dbReference type="InterPro" id="IPR011009">
    <property type="entry name" value="Kinase-like_dom_sf"/>
</dbReference>
<evidence type="ECO:0000313" key="16">
    <source>
        <dbReference type="EMBL" id="KAF2813565.1"/>
    </source>
</evidence>
<dbReference type="OrthoDB" id="5979581at2759"/>
<evidence type="ECO:0000256" key="1">
    <source>
        <dbReference type="ARBA" id="ARBA00003747"/>
    </source>
</evidence>
<evidence type="ECO:0000256" key="9">
    <source>
        <dbReference type="ARBA" id="ARBA00022777"/>
    </source>
</evidence>
<evidence type="ECO:0000256" key="7">
    <source>
        <dbReference type="ARBA" id="ARBA00022679"/>
    </source>
</evidence>
<evidence type="ECO:0000256" key="10">
    <source>
        <dbReference type="ARBA" id="ARBA00022840"/>
    </source>
</evidence>
<evidence type="ECO:0000256" key="14">
    <source>
        <dbReference type="ARBA" id="ARBA00048679"/>
    </source>
</evidence>
<accession>A0A6A6Z054</accession>
<dbReference type="PROSITE" id="PS50011">
    <property type="entry name" value="PROTEIN_KINASE_DOM"/>
    <property type="match status" value="1"/>
</dbReference>
<evidence type="ECO:0000256" key="8">
    <source>
        <dbReference type="ARBA" id="ARBA00022741"/>
    </source>
</evidence>
<evidence type="ECO:0000259" key="15">
    <source>
        <dbReference type="PROSITE" id="PS50011"/>
    </source>
</evidence>
<dbReference type="Proteomes" id="UP000504636">
    <property type="component" value="Unplaced"/>
</dbReference>
<evidence type="ECO:0000256" key="13">
    <source>
        <dbReference type="ARBA" id="ARBA00047899"/>
    </source>
</evidence>
<feature type="domain" description="Protein kinase" evidence="15">
    <location>
        <begin position="27"/>
        <end position="379"/>
    </location>
</feature>
<gene>
    <name evidence="16 18" type="ORF">BDZ99DRAFT_381355</name>
</gene>
<dbReference type="EC" id="2.7.11.1" evidence="3"/>
<keyword evidence="10" id="KW-0067">ATP-binding</keyword>
<proteinExistence type="predicted"/>
<dbReference type="GO" id="GO:0000245">
    <property type="term" value="P:spliceosomal complex assembly"/>
    <property type="evidence" value="ECO:0007669"/>
    <property type="project" value="TreeGrafter"/>
</dbReference>
<dbReference type="PANTHER" id="PTHR47634:SF9">
    <property type="entry name" value="PROTEIN KINASE DOMAIN-CONTAINING PROTEIN-RELATED"/>
    <property type="match status" value="1"/>
</dbReference>
<comment type="catalytic activity">
    <reaction evidence="14">
        <text>L-seryl-[protein] + ATP = O-phospho-L-seryl-[protein] + ADP + H(+)</text>
        <dbReference type="Rhea" id="RHEA:17989"/>
        <dbReference type="Rhea" id="RHEA-COMP:9863"/>
        <dbReference type="Rhea" id="RHEA-COMP:11604"/>
        <dbReference type="ChEBI" id="CHEBI:15378"/>
        <dbReference type="ChEBI" id="CHEBI:29999"/>
        <dbReference type="ChEBI" id="CHEBI:30616"/>
        <dbReference type="ChEBI" id="CHEBI:83421"/>
        <dbReference type="ChEBI" id="CHEBI:456216"/>
        <dbReference type="EC" id="2.7.11.1"/>
    </reaction>
</comment>
<sequence>MEEQTLPRYNQKHYYPVNIGDTFKDRYRIIAKLGFGAYSTVWLARDEKSKEYTSLKVCIQDDTETSPILNEIKMLRRLADVAKQPLKPGHDDHAGQLFTRFARDIFEIQGPTGRHHCIAMKPQGNSVRTLQERSADGKLPKLLVRSIIHRLWFSINWLHAGCGVVHTDITPKNVLMESRDDTIFKDIEDEESREPSVPIVTDRGPVYPHRPSKLELSGIPILSDFGSMRLLEPMSTDWWMPDLYRAPEVLLKLPWEGHVDYWSMGVMTLELLEAKNLFDPIDRVDHRYVLPIALAQYIGYLGPPPLEMIKQSPLFSEYFDADGNWAYDYPIPKTSLEEFVTVIPPGEEKDLFLKYIRKQLTWDPEARVGSADIIFDDWLMRPNEIMGPAFPSMAESDPIS</sequence>
<evidence type="ECO:0000256" key="5">
    <source>
        <dbReference type="ARBA" id="ARBA00019973"/>
    </source>
</evidence>
<keyword evidence="6" id="KW-0723">Serine/threonine-protein kinase</keyword>
<evidence type="ECO:0000256" key="3">
    <source>
        <dbReference type="ARBA" id="ARBA00012513"/>
    </source>
</evidence>
<dbReference type="InterPro" id="IPR051334">
    <property type="entry name" value="SRPK"/>
</dbReference>
<dbReference type="InterPro" id="IPR008266">
    <property type="entry name" value="Tyr_kinase_AS"/>
</dbReference>
<dbReference type="SUPFAM" id="SSF56112">
    <property type="entry name" value="Protein kinase-like (PK-like)"/>
    <property type="match status" value="1"/>
</dbReference>
<keyword evidence="8" id="KW-0547">Nucleotide-binding</keyword>
<evidence type="ECO:0000313" key="18">
    <source>
        <dbReference type="RefSeq" id="XP_033580529.1"/>
    </source>
</evidence>
<evidence type="ECO:0000256" key="11">
    <source>
        <dbReference type="ARBA" id="ARBA00030980"/>
    </source>
</evidence>
<dbReference type="GO" id="GO:0005634">
    <property type="term" value="C:nucleus"/>
    <property type="evidence" value="ECO:0007669"/>
    <property type="project" value="TreeGrafter"/>
</dbReference>
<evidence type="ECO:0000256" key="12">
    <source>
        <dbReference type="ARBA" id="ARBA00033194"/>
    </source>
</evidence>
<keyword evidence="9 16" id="KW-0418">Kinase</keyword>
<evidence type="ECO:0000256" key="6">
    <source>
        <dbReference type="ARBA" id="ARBA00022527"/>
    </source>
</evidence>
<dbReference type="GO" id="GO:0050684">
    <property type="term" value="P:regulation of mRNA processing"/>
    <property type="evidence" value="ECO:0007669"/>
    <property type="project" value="TreeGrafter"/>
</dbReference>
<dbReference type="InterPro" id="IPR000719">
    <property type="entry name" value="Prot_kinase_dom"/>
</dbReference>
<dbReference type="GO" id="GO:0005524">
    <property type="term" value="F:ATP binding"/>
    <property type="evidence" value="ECO:0007669"/>
    <property type="project" value="UniProtKB-KW"/>
</dbReference>
<dbReference type="GeneID" id="54456129"/>
<evidence type="ECO:0000256" key="4">
    <source>
        <dbReference type="ARBA" id="ARBA00013948"/>
    </source>
</evidence>
<name>A0A6A6Z054_9PEZI</name>
<protein>
    <recommendedName>
        <fullName evidence="5">EKC/KEOPS complex subunit BUD32</fullName>
        <ecNumber evidence="3">2.7.11.1</ecNumber>
    </recommendedName>
    <alternativeName>
        <fullName evidence="11 12">Atypical Serine/threonine protein kinase BUD32</fullName>
    </alternativeName>
    <alternativeName>
        <fullName evidence="4">EKC/KEOPS complex subunit bud32</fullName>
    </alternativeName>
</protein>
<dbReference type="AlphaFoldDB" id="A0A6A6Z054"/>
<comment type="catalytic activity">
    <reaction evidence="13">
        <text>L-threonyl-[protein] + ATP = O-phospho-L-threonyl-[protein] + ADP + H(+)</text>
        <dbReference type="Rhea" id="RHEA:46608"/>
        <dbReference type="Rhea" id="RHEA-COMP:11060"/>
        <dbReference type="Rhea" id="RHEA-COMP:11605"/>
        <dbReference type="ChEBI" id="CHEBI:15378"/>
        <dbReference type="ChEBI" id="CHEBI:30013"/>
        <dbReference type="ChEBI" id="CHEBI:30616"/>
        <dbReference type="ChEBI" id="CHEBI:61977"/>
        <dbReference type="ChEBI" id="CHEBI:456216"/>
        <dbReference type="EC" id="2.7.11.1"/>
    </reaction>
</comment>
<dbReference type="Gene3D" id="3.30.200.20">
    <property type="entry name" value="Phosphorylase Kinase, domain 1"/>
    <property type="match status" value="1"/>
</dbReference>
<reference evidence="18" key="3">
    <citation type="submission" date="2025-04" db="UniProtKB">
        <authorList>
            <consortium name="RefSeq"/>
        </authorList>
    </citation>
    <scope>IDENTIFICATION</scope>
    <source>
        <strain evidence="18">CBS 304.34</strain>
    </source>
</reference>
<dbReference type="GO" id="GO:0005737">
    <property type="term" value="C:cytoplasm"/>
    <property type="evidence" value="ECO:0007669"/>
    <property type="project" value="TreeGrafter"/>
</dbReference>
<organism evidence="16">
    <name type="scientific">Mytilinidion resinicola</name>
    <dbReference type="NCBI Taxonomy" id="574789"/>
    <lineage>
        <taxon>Eukaryota</taxon>
        <taxon>Fungi</taxon>
        <taxon>Dikarya</taxon>
        <taxon>Ascomycota</taxon>
        <taxon>Pezizomycotina</taxon>
        <taxon>Dothideomycetes</taxon>
        <taxon>Pleosporomycetidae</taxon>
        <taxon>Mytilinidiales</taxon>
        <taxon>Mytilinidiaceae</taxon>
        <taxon>Mytilinidion</taxon>
    </lineage>
</organism>